<dbReference type="Gene3D" id="3.30.70.2390">
    <property type="match status" value="1"/>
</dbReference>
<dbReference type="RefSeq" id="WP_019195180.1">
    <property type="nucleotide sequence ID" value="NZ_LT629765.1"/>
</dbReference>
<organism evidence="2 3">
    <name type="scientific">Corynebacterium timonense</name>
    <dbReference type="NCBI Taxonomy" id="441500"/>
    <lineage>
        <taxon>Bacteria</taxon>
        <taxon>Bacillati</taxon>
        <taxon>Actinomycetota</taxon>
        <taxon>Actinomycetes</taxon>
        <taxon>Mycobacteriales</taxon>
        <taxon>Corynebacteriaceae</taxon>
        <taxon>Corynebacterium</taxon>
    </lineage>
</organism>
<dbReference type="OrthoDB" id="4407088at2"/>
<evidence type="ECO:0008006" key="4">
    <source>
        <dbReference type="Google" id="ProtNLM"/>
    </source>
</evidence>
<keyword evidence="3" id="KW-1185">Reference proteome</keyword>
<dbReference type="STRING" id="1203190.GCA_000312345_02418"/>
<dbReference type="Proteomes" id="UP000182237">
    <property type="component" value="Chromosome I"/>
</dbReference>
<accession>A0A1H1L2W7</accession>
<name>A0A1H1L2W7_9CORY</name>
<reference evidence="2 3" key="1">
    <citation type="submission" date="2016-10" db="EMBL/GenBank/DDBJ databases">
        <authorList>
            <person name="de Groot N.N."/>
        </authorList>
    </citation>
    <scope>NUCLEOTIDE SEQUENCE [LARGE SCALE GENOMIC DNA]</scope>
    <source>
        <strain evidence="2 3">DSM 45434</strain>
    </source>
</reference>
<evidence type="ECO:0000313" key="2">
    <source>
        <dbReference type="EMBL" id="SDR68385.1"/>
    </source>
</evidence>
<feature type="region of interest" description="Disordered" evidence="1">
    <location>
        <begin position="1"/>
        <end position="20"/>
    </location>
</feature>
<protein>
    <recommendedName>
        <fullName evidence="4">LytR cell envelope-related transcriptional attenuator</fullName>
    </recommendedName>
</protein>
<dbReference type="AlphaFoldDB" id="A0A1H1L2W7"/>
<dbReference type="EMBL" id="LT629765">
    <property type="protein sequence ID" value="SDR68385.1"/>
    <property type="molecule type" value="Genomic_DNA"/>
</dbReference>
<evidence type="ECO:0000313" key="3">
    <source>
        <dbReference type="Proteomes" id="UP000182237"/>
    </source>
</evidence>
<evidence type="ECO:0000256" key="1">
    <source>
        <dbReference type="SAM" id="MobiDB-lite"/>
    </source>
</evidence>
<sequence length="102" mass="10605">MFNNSPTPDRAAQTAGQLEPDYTVANRSADAAQMNLPEQNFGIFPDTYVFFDPNVAGAEGVAADIAGRVGGTPRSVRDLPQGTSLPPEATRNGNAVTVVLAG</sequence>
<proteinExistence type="predicted"/>
<gene>
    <name evidence="2" type="ORF">SAMN04488539_0019</name>
</gene>